<evidence type="ECO:0000313" key="1">
    <source>
        <dbReference type="EMBL" id="KAK8494337.1"/>
    </source>
</evidence>
<evidence type="ECO:0008006" key="3">
    <source>
        <dbReference type="Google" id="ProtNLM"/>
    </source>
</evidence>
<dbReference type="PANTHER" id="PTHR48058">
    <property type="entry name" value="LRR RECEPTOR-LIKE SERINE/THREONINE-PROTEIN KINASE FLS2-RELATED"/>
    <property type="match status" value="1"/>
</dbReference>
<keyword evidence="2" id="KW-1185">Reference proteome</keyword>
<sequence length="101" mass="10829">MAGHMVGVGGICSDVLCIESERGALLIFDILVAKAKAGRFTVETEDCCKWIGVFCNNLTGHVTQLYLAATSFSAPDDDAPFTQWEAYEQSKLGGTINPSLL</sequence>
<evidence type="ECO:0000313" key="2">
    <source>
        <dbReference type="Proteomes" id="UP001472677"/>
    </source>
</evidence>
<name>A0ABR2AL10_9ROSI</name>
<proteinExistence type="predicted"/>
<accession>A0ABR2AL10</accession>
<dbReference type="InterPro" id="IPR032675">
    <property type="entry name" value="LRR_dom_sf"/>
</dbReference>
<organism evidence="1 2">
    <name type="scientific">Hibiscus sabdariffa</name>
    <name type="common">roselle</name>
    <dbReference type="NCBI Taxonomy" id="183260"/>
    <lineage>
        <taxon>Eukaryota</taxon>
        <taxon>Viridiplantae</taxon>
        <taxon>Streptophyta</taxon>
        <taxon>Embryophyta</taxon>
        <taxon>Tracheophyta</taxon>
        <taxon>Spermatophyta</taxon>
        <taxon>Magnoliopsida</taxon>
        <taxon>eudicotyledons</taxon>
        <taxon>Gunneridae</taxon>
        <taxon>Pentapetalae</taxon>
        <taxon>rosids</taxon>
        <taxon>malvids</taxon>
        <taxon>Malvales</taxon>
        <taxon>Malvaceae</taxon>
        <taxon>Malvoideae</taxon>
        <taxon>Hibiscus</taxon>
    </lineage>
</organism>
<reference evidence="1 2" key="1">
    <citation type="journal article" date="2024" name="G3 (Bethesda)">
        <title>Genome assembly of Hibiscus sabdariffa L. provides insights into metabolisms of medicinal natural products.</title>
        <authorList>
            <person name="Kim T."/>
        </authorList>
    </citation>
    <scope>NUCLEOTIDE SEQUENCE [LARGE SCALE GENOMIC DNA]</scope>
    <source>
        <strain evidence="1">TK-2024</strain>
        <tissue evidence="1">Old leaves</tissue>
    </source>
</reference>
<dbReference type="PANTHER" id="PTHR48058:SF28">
    <property type="entry name" value="OS04G0122000 PROTEIN"/>
    <property type="match status" value="1"/>
</dbReference>
<protein>
    <recommendedName>
        <fullName evidence="3">Leucine-rich repeat-containing N-terminal plant-type domain-containing protein</fullName>
    </recommendedName>
</protein>
<gene>
    <name evidence="1" type="ORF">V6N12_042676</name>
</gene>
<comment type="caution">
    <text evidence="1">The sequence shown here is derived from an EMBL/GenBank/DDBJ whole genome shotgun (WGS) entry which is preliminary data.</text>
</comment>
<dbReference type="Proteomes" id="UP001472677">
    <property type="component" value="Unassembled WGS sequence"/>
</dbReference>
<dbReference type="EMBL" id="JBBPBM010000549">
    <property type="protein sequence ID" value="KAK8494337.1"/>
    <property type="molecule type" value="Genomic_DNA"/>
</dbReference>
<dbReference type="Gene3D" id="3.80.10.10">
    <property type="entry name" value="Ribonuclease Inhibitor"/>
    <property type="match status" value="1"/>
</dbReference>